<evidence type="ECO:0000256" key="6">
    <source>
        <dbReference type="ARBA" id="ARBA00023002"/>
    </source>
</evidence>
<dbReference type="InterPro" id="IPR005123">
    <property type="entry name" value="Oxoglu/Fe-dep_dioxygenase_dom"/>
</dbReference>
<dbReference type="Proteomes" id="UP000003835">
    <property type="component" value="Unassembled WGS sequence"/>
</dbReference>
<dbReference type="Gene3D" id="2.60.120.590">
    <property type="entry name" value="Alpha-ketoglutarate-dependent dioxygenase AlkB-like"/>
    <property type="match status" value="1"/>
</dbReference>
<evidence type="ECO:0000313" key="11">
    <source>
        <dbReference type="Proteomes" id="UP000003835"/>
    </source>
</evidence>
<dbReference type="GO" id="GO:0006307">
    <property type="term" value="P:DNA alkylation repair"/>
    <property type="evidence" value="ECO:0007669"/>
    <property type="project" value="InterPro"/>
</dbReference>
<gene>
    <name evidence="10" type="ORF">MC7420_2410</name>
</gene>
<dbReference type="GO" id="GO:0046872">
    <property type="term" value="F:metal ion binding"/>
    <property type="evidence" value="ECO:0007669"/>
    <property type="project" value="UniProtKB-KW"/>
</dbReference>
<keyword evidence="7" id="KW-0408">Iron</keyword>
<dbReference type="GO" id="GO:0140097">
    <property type="term" value="F:catalytic activity, acting on DNA"/>
    <property type="evidence" value="ECO:0007669"/>
    <property type="project" value="UniProtKB-ARBA"/>
</dbReference>
<dbReference type="HOGENOM" id="CLU_048788_5_2_3"/>
<evidence type="ECO:0000256" key="3">
    <source>
        <dbReference type="ARBA" id="ARBA00022763"/>
    </source>
</evidence>
<keyword evidence="5" id="KW-0223">Dioxygenase</keyword>
<reference evidence="10 11" key="1">
    <citation type="submission" date="2008-07" db="EMBL/GenBank/DDBJ databases">
        <authorList>
            <person name="Tandeau de Marsac N."/>
            <person name="Ferriera S."/>
            <person name="Johnson J."/>
            <person name="Kravitz S."/>
            <person name="Beeson K."/>
            <person name="Sutton G."/>
            <person name="Rogers Y.-H."/>
            <person name="Friedman R."/>
            <person name="Frazier M."/>
            <person name="Venter J.C."/>
        </authorList>
    </citation>
    <scope>NUCLEOTIDE SEQUENCE [LARGE SCALE GENOMIC DNA]</scope>
    <source>
        <strain evidence="10 11">PCC 7420</strain>
    </source>
</reference>
<evidence type="ECO:0000256" key="2">
    <source>
        <dbReference type="ARBA" id="ARBA00022723"/>
    </source>
</evidence>
<dbReference type="AlphaFoldDB" id="B4W2C0"/>
<dbReference type="EMBL" id="DS989870">
    <property type="protein sequence ID" value="EDX71744.1"/>
    <property type="molecule type" value="Genomic_DNA"/>
</dbReference>
<keyword evidence="2" id="KW-0479">Metal-binding</keyword>
<keyword evidence="6" id="KW-0560">Oxidoreductase</keyword>
<dbReference type="PANTHER" id="PTHR31212">
    <property type="entry name" value="ALPHA-KETOGLUTARATE-DEPENDENT DIOXYGENASE ALKB HOMOLOG 3"/>
    <property type="match status" value="1"/>
</dbReference>
<dbReference type="eggNOG" id="COG3145">
    <property type="taxonomic scope" value="Bacteria"/>
</dbReference>
<organism evidence="10 11">
    <name type="scientific">Coleofasciculus chthonoplastes PCC 7420</name>
    <dbReference type="NCBI Taxonomy" id="118168"/>
    <lineage>
        <taxon>Bacteria</taxon>
        <taxon>Bacillati</taxon>
        <taxon>Cyanobacteriota</taxon>
        <taxon>Cyanophyceae</taxon>
        <taxon>Coleofasciculales</taxon>
        <taxon>Coleofasciculaceae</taxon>
        <taxon>Coleofasciculus</taxon>
    </lineage>
</organism>
<dbReference type="InterPro" id="IPR037151">
    <property type="entry name" value="AlkB-like_sf"/>
</dbReference>
<keyword evidence="8" id="KW-0234">DNA repair</keyword>
<comment type="cofactor">
    <cofactor evidence="1">
        <name>Fe(2+)</name>
        <dbReference type="ChEBI" id="CHEBI:29033"/>
    </cofactor>
</comment>
<evidence type="ECO:0000256" key="7">
    <source>
        <dbReference type="ARBA" id="ARBA00023004"/>
    </source>
</evidence>
<keyword evidence="4" id="KW-0460">Magnesium</keyword>
<dbReference type="FunFam" id="2.60.120.590:FF:000004">
    <property type="entry name" value="DNA oxidative demethylase ALKBH2"/>
    <property type="match status" value="1"/>
</dbReference>
<dbReference type="GO" id="GO:0016787">
    <property type="term" value="F:hydrolase activity"/>
    <property type="evidence" value="ECO:0007669"/>
    <property type="project" value="UniProtKB-ARBA"/>
</dbReference>
<dbReference type="PROSITE" id="PS51471">
    <property type="entry name" value="FE2OG_OXY"/>
    <property type="match status" value="1"/>
</dbReference>
<dbReference type="InterPro" id="IPR032854">
    <property type="entry name" value="ALKBH3"/>
</dbReference>
<dbReference type="GO" id="GO:0051213">
    <property type="term" value="F:dioxygenase activity"/>
    <property type="evidence" value="ECO:0007669"/>
    <property type="project" value="UniProtKB-KW"/>
</dbReference>
<evidence type="ECO:0000256" key="4">
    <source>
        <dbReference type="ARBA" id="ARBA00022842"/>
    </source>
</evidence>
<feature type="domain" description="Fe2OG dioxygenase" evidence="9">
    <location>
        <begin position="82"/>
        <end position="180"/>
    </location>
</feature>
<dbReference type="STRING" id="118168.MC7420_2410"/>
<keyword evidence="3" id="KW-0227">DNA damage</keyword>
<dbReference type="GO" id="GO:0032451">
    <property type="term" value="F:demethylase activity"/>
    <property type="evidence" value="ECO:0007669"/>
    <property type="project" value="UniProtKB-ARBA"/>
</dbReference>
<accession>B4W2C0</accession>
<dbReference type="Pfam" id="PF13532">
    <property type="entry name" value="2OG-FeII_Oxy_2"/>
    <property type="match status" value="1"/>
</dbReference>
<dbReference type="SUPFAM" id="SSF51197">
    <property type="entry name" value="Clavaminate synthase-like"/>
    <property type="match status" value="1"/>
</dbReference>
<dbReference type="PANTHER" id="PTHR31212:SF4">
    <property type="entry name" value="ALPHA-KETOGLUTARATE-DEPENDENT DIOXYGENASE ALKB HOMOLOG 3"/>
    <property type="match status" value="1"/>
</dbReference>
<sequence>MYYNFFRKDESEKIFSKLYRTVAWKQETTSLYSRQISLPRLTAWYGDEGRAYTYSKIKMEPQPWIPILKSIKLQIEEISNEVFNSVLLNLYRDGKDSISWHSDDEPELGKNPVIASVSFGGNRRFMFRHKYKKELKFNIELNRGSLLLMKGETQHFWQHQIPKTNKVIQPRINLTFRKII</sequence>
<evidence type="ECO:0000313" key="10">
    <source>
        <dbReference type="EMBL" id="EDX71744.1"/>
    </source>
</evidence>
<evidence type="ECO:0000256" key="5">
    <source>
        <dbReference type="ARBA" id="ARBA00022964"/>
    </source>
</evidence>
<keyword evidence="11" id="KW-1185">Reference proteome</keyword>
<dbReference type="GO" id="GO:0016705">
    <property type="term" value="F:oxidoreductase activity, acting on paired donors, with incorporation or reduction of molecular oxygen"/>
    <property type="evidence" value="ECO:0007669"/>
    <property type="project" value="UniProtKB-ARBA"/>
</dbReference>
<evidence type="ECO:0000256" key="1">
    <source>
        <dbReference type="ARBA" id="ARBA00001954"/>
    </source>
</evidence>
<proteinExistence type="predicted"/>
<name>B4W2C0_9CYAN</name>
<evidence type="ECO:0000256" key="8">
    <source>
        <dbReference type="ARBA" id="ARBA00023204"/>
    </source>
</evidence>
<protein>
    <submittedName>
        <fullName evidence="10">Oxidoreductase, 2OG-Fe(II) oxygenase family</fullName>
    </submittedName>
</protein>
<dbReference type="InterPro" id="IPR027450">
    <property type="entry name" value="AlkB-like"/>
</dbReference>
<evidence type="ECO:0000259" key="9">
    <source>
        <dbReference type="PROSITE" id="PS51471"/>
    </source>
</evidence>